<gene>
    <name evidence="2" type="ORF">INT48_003932</name>
</gene>
<dbReference type="InterPro" id="IPR036047">
    <property type="entry name" value="F-box-like_dom_sf"/>
</dbReference>
<feature type="domain" description="F-box" evidence="1">
    <location>
        <begin position="1"/>
        <end position="45"/>
    </location>
</feature>
<evidence type="ECO:0000313" key="2">
    <source>
        <dbReference type="EMBL" id="KAG2235820.1"/>
    </source>
</evidence>
<accession>A0A8H7VWI1</accession>
<dbReference type="Gene3D" id="3.80.10.10">
    <property type="entry name" value="Ribonuclease Inhibitor"/>
    <property type="match status" value="2"/>
</dbReference>
<dbReference type="Pfam" id="PF12937">
    <property type="entry name" value="F-box-like"/>
    <property type="match status" value="1"/>
</dbReference>
<dbReference type="AlphaFoldDB" id="A0A8H7VWI1"/>
<dbReference type="PANTHER" id="PTHR38926:SF72">
    <property type="entry name" value="IM:7136021-RELATED"/>
    <property type="match status" value="1"/>
</dbReference>
<sequence length="595" mass="67785">MLVKRLPIEILQDIIYYLSRQDITTCQTICKKWYKTFIPITYHTVQIIGSIQFQKFFKHALSNSIYPKGSVYAVGTQVRNLSIENGHIEPLTLGQLPVLLPFLQVFVFDGTVLSKESLAEPLHHYQQRKNKQELDKVNHHFGAWKHMRQLVQSNGICVAHALLAASSSSSLTHLSIQFNNSNDRTNSKKLFISLLKNAPLLQSLSVERIYLDADELEQIHQNNPKLSSLALINTVFSPIPQQDFSLKQVQPVQPLHQLEFLDVDFSGDTLSWLEYICKKYTGVKVLDINESSVSKEPEATYQHALLQIAVTFTRLEILRLLPFVLGYSFFETLDRNGRYLTELGFGDGFNTGQLINELKAFVKSKQTDSIVSLAIHGTFSVLVMDTMQACKNMTTLDLSMRSSLEPIDVDCILKSCAKLTRLRLSNAKLTVNRFHSRKQSFKLQSITLVHVVVDSETFFEMIRFQCPELTSLSLIEATTSLDARKWEVFLPQHQLKMLVMDRIRVSKKCSARLGVSRFKISTEESKWYDLVGYECCTSGSSAKNRTPLYRMKARKVKVTTHGLDEVLDHNLDQSTHVSVQCKDIHSIYLTGLKVK</sequence>
<protein>
    <recommendedName>
        <fullName evidence="1">F-box domain-containing protein</fullName>
    </recommendedName>
</protein>
<dbReference type="PANTHER" id="PTHR38926">
    <property type="entry name" value="F-BOX DOMAIN CONTAINING PROTEIN, EXPRESSED"/>
    <property type="match status" value="1"/>
</dbReference>
<dbReference type="InterPro" id="IPR032675">
    <property type="entry name" value="LRR_dom_sf"/>
</dbReference>
<evidence type="ECO:0000313" key="3">
    <source>
        <dbReference type="Proteomes" id="UP000613177"/>
    </source>
</evidence>
<dbReference type="SUPFAM" id="SSF52047">
    <property type="entry name" value="RNI-like"/>
    <property type="match status" value="1"/>
</dbReference>
<dbReference type="PROSITE" id="PS50181">
    <property type="entry name" value="FBOX"/>
    <property type="match status" value="1"/>
</dbReference>
<organism evidence="2 3">
    <name type="scientific">Thamnidium elegans</name>
    <dbReference type="NCBI Taxonomy" id="101142"/>
    <lineage>
        <taxon>Eukaryota</taxon>
        <taxon>Fungi</taxon>
        <taxon>Fungi incertae sedis</taxon>
        <taxon>Mucoromycota</taxon>
        <taxon>Mucoromycotina</taxon>
        <taxon>Mucoromycetes</taxon>
        <taxon>Mucorales</taxon>
        <taxon>Mucorineae</taxon>
        <taxon>Mucoraceae</taxon>
        <taxon>Thamnidium</taxon>
    </lineage>
</organism>
<dbReference type="Proteomes" id="UP000613177">
    <property type="component" value="Unassembled WGS sequence"/>
</dbReference>
<keyword evidence="3" id="KW-1185">Reference proteome</keyword>
<dbReference type="EMBL" id="JAEPRE010000026">
    <property type="protein sequence ID" value="KAG2235820.1"/>
    <property type="molecule type" value="Genomic_DNA"/>
</dbReference>
<dbReference type="InterPro" id="IPR001810">
    <property type="entry name" value="F-box_dom"/>
</dbReference>
<dbReference type="Gene3D" id="1.20.1280.50">
    <property type="match status" value="1"/>
</dbReference>
<reference evidence="2" key="1">
    <citation type="submission" date="2021-01" db="EMBL/GenBank/DDBJ databases">
        <title>Metabolic potential, ecology and presence of endohyphal bacteria is reflected in genomic diversity of Mucoromycotina.</title>
        <authorList>
            <person name="Muszewska A."/>
            <person name="Okrasinska A."/>
            <person name="Steczkiewicz K."/>
            <person name="Drgas O."/>
            <person name="Orlowska M."/>
            <person name="Perlinska-Lenart U."/>
            <person name="Aleksandrzak-Piekarczyk T."/>
            <person name="Szatraj K."/>
            <person name="Zielenkiewicz U."/>
            <person name="Pilsyk S."/>
            <person name="Malc E."/>
            <person name="Mieczkowski P."/>
            <person name="Kruszewska J.S."/>
            <person name="Biernat P."/>
            <person name="Pawlowska J."/>
        </authorList>
    </citation>
    <scope>NUCLEOTIDE SEQUENCE</scope>
    <source>
        <strain evidence="2">WA0000018081</strain>
    </source>
</reference>
<name>A0A8H7VWI1_9FUNG</name>
<dbReference type="CDD" id="cd09917">
    <property type="entry name" value="F-box_SF"/>
    <property type="match status" value="1"/>
</dbReference>
<comment type="caution">
    <text evidence="2">The sequence shown here is derived from an EMBL/GenBank/DDBJ whole genome shotgun (WGS) entry which is preliminary data.</text>
</comment>
<proteinExistence type="predicted"/>
<evidence type="ECO:0000259" key="1">
    <source>
        <dbReference type="PROSITE" id="PS50181"/>
    </source>
</evidence>
<dbReference type="SUPFAM" id="SSF81383">
    <property type="entry name" value="F-box domain"/>
    <property type="match status" value="1"/>
</dbReference>